<accession>A0A4C1YKP9</accession>
<sequence>MERGEFDSRAVIVNRRRLAAGAPGGRQNRRISRGRKRMKASEHINDGASTATARATEAMQVHDVVASISTLDCIDIDYARTPFIKIQLAAASARFTTVFMTTRNPNDFLVFKNNYTYNSLKENIIRYVHVFM</sequence>
<reference evidence="2 3" key="1">
    <citation type="journal article" date="2019" name="Commun. Biol.">
        <title>The bagworm genome reveals a unique fibroin gene that provides high tensile strength.</title>
        <authorList>
            <person name="Kono N."/>
            <person name="Nakamura H."/>
            <person name="Ohtoshi R."/>
            <person name="Tomita M."/>
            <person name="Numata K."/>
            <person name="Arakawa K."/>
        </authorList>
    </citation>
    <scope>NUCLEOTIDE SEQUENCE [LARGE SCALE GENOMIC DNA]</scope>
</reference>
<dbReference type="AlphaFoldDB" id="A0A4C1YKP9"/>
<evidence type="ECO:0000313" key="2">
    <source>
        <dbReference type="EMBL" id="GBP75442.1"/>
    </source>
</evidence>
<organism evidence="2 3">
    <name type="scientific">Eumeta variegata</name>
    <name type="common">Bagworm moth</name>
    <name type="synonym">Eumeta japonica</name>
    <dbReference type="NCBI Taxonomy" id="151549"/>
    <lineage>
        <taxon>Eukaryota</taxon>
        <taxon>Metazoa</taxon>
        <taxon>Ecdysozoa</taxon>
        <taxon>Arthropoda</taxon>
        <taxon>Hexapoda</taxon>
        <taxon>Insecta</taxon>
        <taxon>Pterygota</taxon>
        <taxon>Neoptera</taxon>
        <taxon>Endopterygota</taxon>
        <taxon>Lepidoptera</taxon>
        <taxon>Glossata</taxon>
        <taxon>Ditrysia</taxon>
        <taxon>Tineoidea</taxon>
        <taxon>Psychidae</taxon>
        <taxon>Oiketicinae</taxon>
        <taxon>Eumeta</taxon>
    </lineage>
</organism>
<proteinExistence type="predicted"/>
<evidence type="ECO:0000256" key="1">
    <source>
        <dbReference type="SAM" id="MobiDB-lite"/>
    </source>
</evidence>
<dbReference type="Proteomes" id="UP000299102">
    <property type="component" value="Unassembled WGS sequence"/>
</dbReference>
<gene>
    <name evidence="2" type="ORF">EVAR_53254_1</name>
</gene>
<keyword evidence="3" id="KW-1185">Reference proteome</keyword>
<dbReference type="EMBL" id="BGZK01001249">
    <property type="protein sequence ID" value="GBP75442.1"/>
    <property type="molecule type" value="Genomic_DNA"/>
</dbReference>
<dbReference type="OrthoDB" id="8240057at2759"/>
<feature type="compositionally biased region" description="Basic residues" evidence="1">
    <location>
        <begin position="27"/>
        <end position="38"/>
    </location>
</feature>
<feature type="region of interest" description="Disordered" evidence="1">
    <location>
        <begin position="17"/>
        <end position="48"/>
    </location>
</feature>
<evidence type="ECO:0000313" key="3">
    <source>
        <dbReference type="Proteomes" id="UP000299102"/>
    </source>
</evidence>
<protein>
    <submittedName>
        <fullName evidence="2">Uncharacterized protein</fullName>
    </submittedName>
</protein>
<comment type="caution">
    <text evidence="2">The sequence shown here is derived from an EMBL/GenBank/DDBJ whole genome shotgun (WGS) entry which is preliminary data.</text>
</comment>
<name>A0A4C1YKP9_EUMVA</name>